<evidence type="ECO:0000313" key="3">
    <source>
        <dbReference type="EMBL" id="SDW80194.1"/>
    </source>
</evidence>
<dbReference type="FunFam" id="3.40.50.720:FF:000084">
    <property type="entry name" value="Short-chain dehydrogenase reductase"/>
    <property type="match status" value="1"/>
</dbReference>
<dbReference type="GO" id="GO:0016491">
    <property type="term" value="F:oxidoreductase activity"/>
    <property type="evidence" value="ECO:0007669"/>
    <property type="project" value="UniProtKB-KW"/>
</dbReference>
<dbReference type="PRINTS" id="PR00081">
    <property type="entry name" value="GDHRDH"/>
</dbReference>
<name>A0A1H2WIW4_9BACI</name>
<dbReference type="Pfam" id="PF13561">
    <property type="entry name" value="adh_short_C2"/>
    <property type="match status" value="1"/>
</dbReference>
<sequence>MNAARPQQEGEKNMDLQLAGKTVLVLASSRGLGKASAAAFAKEGADIMITGRTEESLKEAEKELLSLSAPGRVGYYVCDITKKAEIKALVEYTVEAFGPVDVLVNNAGGPPAVTFDDFDDDDWQKAFDLNLMSFVRATRAVLPSMKESGGGRIVNITSSSMKQTLDNLILSNTFRAGLMGLAKSLSQELAPHGILINSLGPGKIATDRVTELDGRKAEQNNKSAEDVQRESEAAIPLGRYGQPEEFAAQVVFYGSFANTYVTGQTLLVDGGLIKAL</sequence>
<evidence type="ECO:0000256" key="1">
    <source>
        <dbReference type="ARBA" id="ARBA00006484"/>
    </source>
</evidence>
<evidence type="ECO:0000256" key="2">
    <source>
        <dbReference type="ARBA" id="ARBA00023002"/>
    </source>
</evidence>
<accession>A0A1H2WIW4</accession>
<protein>
    <submittedName>
        <fullName evidence="3">3-oxoacyl-[acyl-carrier protein] reductase</fullName>
    </submittedName>
</protein>
<keyword evidence="2" id="KW-0560">Oxidoreductase</keyword>
<dbReference type="Gene3D" id="3.40.50.720">
    <property type="entry name" value="NAD(P)-binding Rossmann-like Domain"/>
    <property type="match status" value="1"/>
</dbReference>
<dbReference type="Proteomes" id="UP000199488">
    <property type="component" value="Unassembled WGS sequence"/>
</dbReference>
<dbReference type="InterPro" id="IPR050259">
    <property type="entry name" value="SDR"/>
</dbReference>
<dbReference type="InterPro" id="IPR036291">
    <property type="entry name" value="NAD(P)-bd_dom_sf"/>
</dbReference>
<dbReference type="EMBL" id="FNNC01000005">
    <property type="protein sequence ID" value="SDW80194.1"/>
    <property type="molecule type" value="Genomic_DNA"/>
</dbReference>
<dbReference type="PANTHER" id="PTHR42879:SF6">
    <property type="entry name" value="NADPH-DEPENDENT REDUCTASE BACG"/>
    <property type="match status" value="1"/>
</dbReference>
<dbReference type="STRING" id="1122204.SAMN05421781_2444"/>
<organism evidence="3 4">
    <name type="scientific">Marinococcus luteus</name>
    <dbReference type="NCBI Taxonomy" id="1122204"/>
    <lineage>
        <taxon>Bacteria</taxon>
        <taxon>Bacillati</taxon>
        <taxon>Bacillota</taxon>
        <taxon>Bacilli</taxon>
        <taxon>Bacillales</taxon>
        <taxon>Bacillaceae</taxon>
        <taxon>Marinococcus</taxon>
    </lineage>
</organism>
<dbReference type="PANTHER" id="PTHR42879">
    <property type="entry name" value="3-OXOACYL-(ACYL-CARRIER-PROTEIN) REDUCTASE"/>
    <property type="match status" value="1"/>
</dbReference>
<dbReference type="CDD" id="cd05344">
    <property type="entry name" value="BKR_like_SDR_like"/>
    <property type="match status" value="1"/>
</dbReference>
<proteinExistence type="inferred from homology"/>
<dbReference type="PRINTS" id="PR00080">
    <property type="entry name" value="SDRFAMILY"/>
</dbReference>
<dbReference type="GO" id="GO:0008206">
    <property type="term" value="P:bile acid metabolic process"/>
    <property type="evidence" value="ECO:0007669"/>
    <property type="project" value="UniProtKB-ARBA"/>
</dbReference>
<dbReference type="AlphaFoldDB" id="A0A1H2WIW4"/>
<reference evidence="3 4" key="1">
    <citation type="submission" date="2016-10" db="EMBL/GenBank/DDBJ databases">
        <authorList>
            <person name="de Groot N.N."/>
        </authorList>
    </citation>
    <scope>NUCLEOTIDE SEQUENCE [LARGE SCALE GENOMIC DNA]</scope>
    <source>
        <strain evidence="3 4">DSM 23126</strain>
    </source>
</reference>
<gene>
    <name evidence="3" type="ORF">SAMN05421781_2444</name>
</gene>
<keyword evidence="4" id="KW-1185">Reference proteome</keyword>
<evidence type="ECO:0000313" key="4">
    <source>
        <dbReference type="Proteomes" id="UP000199488"/>
    </source>
</evidence>
<dbReference type="InterPro" id="IPR002347">
    <property type="entry name" value="SDR_fam"/>
</dbReference>
<dbReference type="SUPFAM" id="SSF51735">
    <property type="entry name" value="NAD(P)-binding Rossmann-fold domains"/>
    <property type="match status" value="1"/>
</dbReference>
<comment type="similarity">
    <text evidence="1">Belongs to the short-chain dehydrogenases/reductases (SDR) family.</text>
</comment>